<evidence type="ECO:0008006" key="3">
    <source>
        <dbReference type="Google" id="ProtNLM"/>
    </source>
</evidence>
<dbReference type="AlphaFoldDB" id="A0A917F9E5"/>
<comment type="caution">
    <text evidence="1">The sequence shown here is derived from an EMBL/GenBank/DDBJ whole genome shotgun (WGS) entry which is preliminary data.</text>
</comment>
<sequence>MVSIFNQFVDWFLKREEGTDEEGQGPLALMQDIGDVHVLIAEPEGKFASDEAKEALLQGLVIPLNERVGLSARRTAHVFKRTNKGTLENQFEDVLRDGRALLQKEGADLLIWGKVEPELQSVRWYFLSGIVGNANLGMPGFAENLLVPFEPDMGSLDVLYAAIFAACVPSHPSQALKIGEHLLNAVDPLTRLPAGLSPRKTSQPVKVSTMGMCAVVLANIARRAKELGWFDPALKAFKTWEDLVEKDKTPQEWALVNNHYGWLFEEMAAHKDDKQAAEHIEQAIRHFEGVCTVFTPKSYPLEWAAVQMRIAGMCARMGRSLSEPDYLQKAARYFKKSLDVYTQKRYPLNWADAMSHMAKALMLHGQMVKGAQSLEQAGVAFQAVLKVYTPEKYPAQWANTQNNLGATLFALAKRDPSTVAWIEHALMCFNEARAYYAENGKVQLAHVIDKNILRAQSLKEQIEENIENDLLN</sequence>
<reference evidence="1" key="1">
    <citation type="journal article" date="2014" name="Int. J. Syst. Evol. Microbiol.">
        <title>Complete genome sequence of Corynebacterium casei LMG S-19264T (=DSM 44701T), isolated from a smear-ripened cheese.</title>
        <authorList>
            <consortium name="US DOE Joint Genome Institute (JGI-PGF)"/>
            <person name="Walter F."/>
            <person name="Albersmeier A."/>
            <person name="Kalinowski J."/>
            <person name="Ruckert C."/>
        </authorList>
    </citation>
    <scope>NUCLEOTIDE SEQUENCE</scope>
    <source>
        <strain evidence="1">CGMCC 1.15254</strain>
    </source>
</reference>
<dbReference type="SUPFAM" id="SSF48452">
    <property type="entry name" value="TPR-like"/>
    <property type="match status" value="1"/>
</dbReference>
<accession>A0A917F9E5</accession>
<evidence type="ECO:0000313" key="1">
    <source>
        <dbReference type="EMBL" id="GGF59519.1"/>
    </source>
</evidence>
<evidence type="ECO:0000313" key="2">
    <source>
        <dbReference type="Proteomes" id="UP000632498"/>
    </source>
</evidence>
<organism evidence="1 2">
    <name type="scientific">Terasakiella brassicae</name>
    <dbReference type="NCBI Taxonomy" id="1634917"/>
    <lineage>
        <taxon>Bacteria</taxon>
        <taxon>Pseudomonadati</taxon>
        <taxon>Pseudomonadota</taxon>
        <taxon>Alphaproteobacteria</taxon>
        <taxon>Rhodospirillales</taxon>
        <taxon>Terasakiellaceae</taxon>
        <taxon>Terasakiella</taxon>
    </lineage>
</organism>
<dbReference type="InterPro" id="IPR011990">
    <property type="entry name" value="TPR-like_helical_dom_sf"/>
</dbReference>
<dbReference type="RefSeq" id="WP_188662668.1">
    <property type="nucleotide sequence ID" value="NZ_BMHV01000006.1"/>
</dbReference>
<proteinExistence type="predicted"/>
<dbReference type="Gene3D" id="1.25.40.10">
    <property type="entry name" value="Tetratricopeptide repeat domain"/>
    <property type="match status" value="1"/>
</dbReference>
<keyword evidence="2" id="KW-1185">Reference proteome</keyword>
<reference evidence="1" key="2">
    <citation type="submission" date="2020-09" db="EMBL/GenBank/DDBJ databases">
        <authorList>
            <person name="Sun Q."/>
            <person name="Zhou Y."/>
        </authorList>
    </citation>
    <scope>NUCLEOTIDE SEQUENCE</scope>
    <source>
        <strain evidence="1">CGMCC 1.15254</strain>
    </source>
</reference>
<gene>
    <name evidence="1" type="ORF">GCM10011332_11420</name>
</gene>
<protein>
    <recommendedName>
        <fullName evidence="3">Tetratricopeptide repeat protein</fullName>
    </recommendedName>
</protein>
<dbReference type="Proteomes" id="UP000632498">
    <property type="component" value="Unassembled WGS sequence"/>
</dbReference>
<name>A0A917F9E5_9PROT</name>
<dbReference type="EMBL" id="BMHV01000006">
    <property type="protein sequence ID" value="GGF59519.1"/>
    <property type="molecule type" value="Genomic_DNA"/>
</dbReference>